<dbReference type="InterPro" id="IPR051796">
    <property type="entry name" value="ISF_SsuE-like"/>
</dbReference>
<dbReference type="RefSeq" id="WP_261851463.1">
    <property type="nucleotide sequence ID" value="NZ_BQXY01000001.1"/>
</dbReference>
<dbReference type="Proteomes" id="UP001057868">
    <property type="component" value="Unassembled WGS sequence"/>
</dbReference>
<reference evidence="4" key="1">
    <citation type="journal article" date="2023" name="Int. J. Syst. Evol. Microbiol.">
        <title>&lt;i&gt;Clostridium folliculivorans&lt;/i&gt; sp. nov., isolated from soil samples of an organic paddy in Japan.</title>
        <authorList>
            <person name="Tazawa J."/>
            <person name="Kobayashi H."/>
            <person name="Tanizawa Y."/>
            <person name="Uchino A."/>
            <person name="Tanaka F."/>
            <person name="Urashima Y."/>
            <person name="Miura S."/>
            <person name="Sakamoto M."/>
            <person name="Ohkuma M."/>
            <person name="Tohno M."/>
        </authorList>
    </citation>
    <scope>NUCLEOTIDE SEQUENCE</scope>
    <source>
        <strain evidence="4">D1-1</strain>
    </source>
</reference>
<dbReference type="InterPro" id="IPR029039">
    <property type="entry name" value="Flavoprotein-like_sf"/>
</dbReference>
<keyword evidence="5" id="KW-1185">Reference proteome</keyword>
<feature type="domain" description="NADPH-dependent FMN reductase-like" evidence="3">
    <location>
        <begin position="3"/>
        <end position="102"/>
    </location>
</feature>
<name>A0A9W5Y0Y8_9CLOT</name>
<dbReference type="AlphaFoldDB" id="A0A9W5Y0Y8"/>
<accession>A0A9W5Y0Y8</accession>
<dbReference type="InterPro" id="IPR005025">
    <property type="entry name" value="FMN_Rdtase-like_dom"/>
</dbReference>
<keyword evidence="2" id="KW-0288">FMN</keyword>
<organism evidence="4 5">
    <name type="scientific">Clostridium folliculivorans</name>
    <dbReference type="NCBI Taxonomy" id="2886038"/>
    <lineage>
        <taxon>Bacteria</taxon>
        <taxon>Bacillati</taxon>
        <taxon>Bacillota</taxon>
        <taxon>Clostridia</taxon>
        <taxon>Eubacteriales</taxon>
        <taxon>Clostridiaceae</taxon>
        <taxon>Clostridium</taxon>
    </lineage>
</organism>
<dbReference type="PANTHER" id="PTHR43278">
    <property type="entry name" value="NAD(P)H-DEPENDENT FMN-CONTAINING OXIDOREDUCTASE YWQN-RELATED"/>
    <property type="match status" value="1"/>
</dbReference>
<comment type="caution">
    <text evidence="4">The sequence shown here is derived from an EMBL/GenBank/DDBJ whole genome shotgun (WGS) entry which is preliminary data.</text>
</comment>
<protein>
    <submittedName>
        <fullName evidence="4">Flavodoxin</fullName>
    </submittedName>
</protein>
<dbReference type="EMBL" id="BQXY01000001">
    <property type="protein sequence ID" value="GKU24457.1"/>
    <property type="molecule type" value="Genomic_DNA"/>
</dbReference>
<dbReference type="Pfam" id="PF03358">
    <property type="entry name" value="FMN_red"/>
    <property type="match status" value="1"/>
</dbReference>
<dbReference type="Gene3D" id="3.40.50.360">
    <property type="match status" value="1"/>
</dbReference>
<evidence type="ECO:0000256" key="1">
    <source>
        <dbReference type="ARBA" id="ARBA00022630"/>
    </source>
</evidence>
<proteinExistence type="predicted"/>
<gene>
    <name evidence="4" type="ORF">CFOLD11_12830</name>
</gene>
<dbReference type="SUPFAM" id="SSF52218">
    <property type="entry name" value="Flavoproteins"/>
    <property type="match status" value="1"/>
</dbReference>
<dbReference type="GO" id="GO:0016491">
    <property type="term" value="F:oxidoreductase activity"/>
    <property type="evidence" value="ECO:0007669"/>
    <property type="project" value="InterPro"/>
</dbReference>
<evidence type="ECO:0000259" key="3">
    <source>
        <dbReference type="Pfam" id="PF03358"/>
    </source>
</evidence>
<evidence type="ECO:0000313" key="5">
    <source>
        <dbReference type="Proteomes" id="UP001057868"/>
    </source>
</evidence>
<evidence type="ECO:0000256" key="2">
    <source>
        <dbReference type="ARBA" id="ARBA00022643"/>
    </source>
</evidence>
<dbReference type="PANTHER" id="PTHR43278:SF2">
    <property type="entry name" value="IRON-SULFUR FLAVOPROTEIN"/>
    <property type="match status" value="1"/>
</dbReference>
<sequence length="188" mass="21190">MSKVVIFNASPRKNGYNSKLLEQVAKGAESKGAEIIEFNLNDKGIRPCQSCFYCRTHDGCAVNDYLQPMYKAINEADAIVFGSPIFYYQITGQAKVWLDRTFPMLGDMIEDKFEPRHPGKKLITIFTQANSNPEISAEGIKYITDIFNKYGWKLEENIHVCGISLVPDLKVLEELSLRAFRAGENLVG</sequence>
<keyword evidence="1" id="KW-0285">Flavoprotein</keyword>
<evidence type="ECO:0000313" key="4">
    <source>
        <dbReference type="EMBL" id="GKU24457.1"/>
    </source>
</evidence>